<comment type="caution">
    <text evidence="2">The sequence shown here is derived from an EMBL/GenBank/DDBJ whole genome shotgun (WGS) entry which is preliminary data.</text>
</comment>
<dbReference type="EMBL" id="JAGUCN010000001">
    <property type="protein sequence ID" value="MBS2209810.1"/>
    <property type="molecule type" value="Genomic_DNA"/>
</dbReference>
<accession>A0ABS5K460</accession>
<organism evidence="2 3">
    <name type="scientific">Carboxylicivirga mesophila</name>
    <dbReference type="NCBI Taxonomy" id="1166478"/>
    <lineage>
        <taxon>Bacteria</taxon>
        <taxon>Pseudomonadati</taxon>
        <taxon>Bacteroidota</taxon>
        <taxon>Bacteroidia</taxon>
        <taxon>Marinilabiliales</taxon>
        <taxon>Marinilabiliaceae</taxon>
        <taxon>Carboxylicivirga</taxon>
    </lineage>
</organism>
<dbReference type="Proteomes" id="UP000721861">
    <property type="component" value="Unassembled WGS sequence"/>
</dbReference>
<protein>
    <recommendedName>
        <fullName evidence="4">DUF4177 domain-containing protein</fullName>
    </recommendedName>
</protein>
<evidence type="ECO:0000313" key="2">
    <source>
        <dbReference type="EMBL" id="MBS2209810.1"/>
    </source>
</evidence>
<evidence type="ECO:0000256" key="1">
    <source>
        <dbReference type="SAM" id="SignalP"/>
    </source>
</evidence>
<evidence type="ECO:0000313" key="3">
    <source>
        <dbReference type="Proteomes" id="UP000721861"/>
    </source>
</evidence>
<sequence>MKTNLITTLIVLLVTTASFAQDKPVYEVKIITSIESIVPNGVGRSRLISTDSEVDYKQFTTTQTAESGDRNKSDRSDIRIKDYDETKLLNFFNVGGIRFQNIASNDALLTSKINQMMQDGWELAFINTGVESYGGKDDNNGIYITRYLFKRIKPATSETPATPESSEDNSLVQQ</sequence>
<feature type="chain" id="PRO_5046700250" description="DUF4177 domain-containing protein" evidence="1">
    <location>
        <begin position="21"/>
        <end position="174"/>
    </location>
</feature>
<reference evidence="2 3" key="1">
    <citation type="journal article" date="2014" name="Int. J. Syst. Evol. Microbiol.">
        <title>Carboxylicivirga gen. nov. in the family Marinilabiliaceae with two novel species, Carboxylicivirga mesophila sp. nov. and Carboxylicivirga taeanensis sp. nov., and reclassification of Cytophaga fermentans as Saccharicrinis fermentans gen. nov., comb. nov.</title>
        <authorList>
            <person name="Yang S.H."/>
            <person name="Seo H.S."/>
            <person name="Woo J.H."/>
            <person name="Oh H.M."/>
            <person name="Jang H."/>
            <person name="Lee J.H."/>
            <person name="Kim S.J."/>
            <person name="Kwon K.K."/>
        </authorList>
    </citation>
    <scope>NUCLEOTIDE SEQUENCE [LARGE SCALE GENOMIC DNA]</scope>
    <source>
        <strain evidence="2 3">JCM 18290</strain>
    </source>
</reference>
<feature type="signal peptide" evidence="1">
    <location>
        <begin position="1"/>
        <end position="20"/>
    </location>
</feature>
<keyword evidence="3" id="KW-1185">Reference proteome</keyword>
<evidence type="ECO:0008006" key="4">
    <source>
        <dbReference type="Google" id="ProtNLM"/>
    </source>
</evidence>
<proteinExistence type="predicted"/>
<dbReference type="RefSeq" id="WP_212223623.1">
    <property type="nucleotide sequence ID" value="NZ_JAGUCN010000001.1"/>
</dbReference>
<keyword evidence="1" id="KW-0732">Signal</keyword>
<name>A0ABS5K460_9BACT</name>
<gene>
    <name evidence="2" type="ORF">KEM09_00235</name>
</gene>